<dbReference type="PANTHER" id="PTHR30576">
    <property type="entry name" value="COLANIC BIOSYNTHESIS UDP-GLUCOSE LIPID CARRIER TRANSFERASE"/>
    <property type="match status" value="1"/>
</dbReference>
<dbReference type="RefSeq" id="WP_344794019.1">
    <property type="nucleotide sequence ID" value="NZ_BAABAU010000001.1"/>
</dbReference>
<sequence>MSTPTVLDLASPRLPSIAEAARPQREHRSRASSESLAKRGVDILGSALGLLLLLPILLVVAALVAITSPGGALYRQTRVGLDGQPFSMIKFRTMRSDSDDVLVRLKAVAGASGTASGPLFKLVDDPRVTPLGRILRRFSIDELPQLVNVLRGDMSLVGPRPALPAEVDAYCPRALRRLEVVPGMTGAWQVGGRSTLSWEEGLDLDLHYVDRWSLRYDAAILLQTVRAVVAPVGAY</sequence>
<proteinExistence type="inferred from homology"/>
<keyword evidence="2" id="KW-1133">Transmembrane helix</keyword>
<feature type="domain" description="Bacterial sugar transferase" evidence="3">
    <location>
        <begin position="38"/>
        <end position="229"/>
    </location>
</feature>
<dbReference type="EMBL" id="BAABAU010000001">
    <property type="protein sequence ID" value="GAA4265494.1"/>
    <property type="molecule type" value="Genomic_DNA"/>
</dbReference>
<organism evidence="4 5">
    <name type="scientific">Frondihabitans peucedani</name>
    <dbReference type="NCBI Taxonomy" id="598626"/>
    <lineage>
        <taxon>Bacteria</taxon>
        <taxon>Bacillati</taxon>
        <taxon>Actinomycetota</taxon>
        <taxon>Actinomycetes</taxon>
        <taxon>Micrococcales</taxon>
        <taxon>Microbacteriaceae</taxon>
        <taxon>Frondihabitans</taxon>
    </lineage>
</organism>
<comment type="similarity">
    <text evidence="1">Belongs to the bacterial sugar transferase family.</text>
</comment>
<evidence type="ECO:0000256" key="1">
    <source>
        <dbReference type="ARBA" id="ARBA00006464"/>
    </source>
</evidence>
<gene>
    <name evidence="4" type="ORF">GCM10022256_11060</name>
</gene>
<evidence type="ECO:0000259" key="3">
    <source>
        <dbReference type="Pfam" id="PF02397"/>
    </source>
</evidence>
<keyword evidence="2" id="KW-0812">Transmembrane</keyword>
<dbReference type="PANTHER" id="PTHR30576:SF10">
    <property type="entry name" value="SLL5057 PROTEIN"/>
    <property type="match status" value="1"/>
</dbReference>
<reference evidence="5" key="1">
    <citation type="journal article" date="2019" name="Int. J. Syst. Evol. Microbiol.">
        <title>The Global Catalogue of Microorganisms (GCM) 10K type strain sequencing project: providing services to taxonomists for standard genome sequencing and annotation.</title>
        <authorList>
            <consortium name="The Broad Institute Genomics Platform"/>
            <consortium name="The Broad Institute Genome Sequencing Center for Infectious Disease"/>
            <person name="Wu L."/>
            <person name="Ma J."/>
        </authorList>
    </citation>
    <scope>NUCLEOTIDE SEQUENCE [LARGE SCALE GENOMIC DNA]</scope>
    <source>
        <strain evidence="5">JCM 17442</strain>
    </source>
</reference>
<keyword evidence="5" id="KW-1185">Reference proteome</keyword>
<feature type="transmembrane region" description="Helical" evidence="2">
    <location>
        <begin position="43"/>
        <end position="66"/>
    </location>
</feature>
<name>A0ABP8E0M1_9MICO</name>
<dbReference type="Proteomes" id="UP001501594">
    <property type="component" value="Unassembled WGS sequence"/>
</dbReference>
<protein>
    <recommendedName>
        <fullName evidence="3">Bacterial sugar transferase domain-containing protein</fullName>
    </recommendedName>
</protein>
<dbReference type="Pfam" id="PF02397">
    <property type="entry name" value="Bac_transf"/>
    <property type="match status" value="1"/>
</dbReference>
<evidence type="ECO:0000313" key="5">
    <source>
        <dbReference type="Proteomes" id="UP001501594"/>
    </source>
</evidence>
<comment type="caution">
    <text evidence="4">The sequence shown here is derived from an EMBL/GenBank/DDBJ whole genome shotgun (WGS) entry which is preliminary data.</text>
</comment>
<evidence type="ECO:0000256" key="2">
    <source>
        <dbReference type="SAM" id="Phobius"/>
    </source>
</evidence>
<accession>A0ABP8E0M1</accession>
<keyword evidence="2" id="KW-0472">Membrane</keyword>
<dbReference type="InterPro" id="IPR003362">
    <property type="entry name" value="Bact_transf"/>
</dbReference>
<evidence type="ECO:0000313" key="4">
    <source>
        <dbReference type="EMBL" id="GAA4265494.1"/>
    </source>
</evidence>